<dbReference type="GO" id="GO:0042773">
    <property type="term" value="P:ATP synthesis coupled electron transport"/>
    <property type="evidence" value="ECO:0007669"/>
    <property type="project" value="InterPro"/>
</dbReference>
<evidence type="ECO:0000256" key="2">
    <source>
        <dbReference type="ARBA" id="ARBA00005346"/>
    </source>
</evidence>
<feature type="transmembrane region" description="Helical" evidence="8">
    <location>
        <begin position="466"/>
        <end position="486"/>
    </location>
</feature>
<comment type="caution">
    <text evidence="10">The sequence shown here is derived from an EMBL/GenBank/DDBJ whole genome shotgun (WGS) entry which is preliminary data.</text>
</comment>
<dbReference type="PANTHER" id="PTHR42703:SF1">
    <property type="entry name" value="NA(+)_H(+) ANTIPORTER SUBUNIT D1"/>
    <property type="match status" value="1"/>
</dbReference>
<reference evidence="10 11" key="1">
    <citation type="submission" date="2019-06" db="EMBL/GenBank/DDBJ databases">
        <title>Sequencing the genomes of 1000 actinobacteria strains.</title>
        <authorList>
            <person name="Klenk H.-P."/>
        </authorList>
    </citation>
    <scope>NUCLEOTIDE SEQUENCE [LARGE SCALE GENOMIC DNA]</scope>
    <source>
        <strain evidence="10 11">DSM 18935</strain>
    </source>
</reference>
<feature type="domain" description="NADH:quinone oxidoreductase/Mrp antiporter transmembrane" evidence="9">
    <location>
        <begin position="126"/>
        <end position="411"/>
    </location>
</feature>
<keyword evidence="11" id="KW-1185">Reference proteome</keyword>
<proteinExistence type="inferred from homology"/>
<dbReference type="Pfam" id="PF00361">
    <property type="entry name" value="Proton_antipo_M"/>
    <property type="match status" value="1"/>
</dbReference>
<feature type="transmembrane region" description="Helical" evidence="8">
    <location>
        <begin position="57"/>
        <end position="74"/>
    </location>
</feature>
<protein>
    <submittedName>
        <fullName evidence="10">Multisubunit sodium/proton antiporter MrpD subunit</fullName>
    </submittedName>
</protein>
<feature type="transmembrane region" description="Helical" evidence="8">
    <location>
        <begin position="203"/>
        <end position="224"/>
    </location>
</feature>
<dbReference type="EMBL" id="VIUW01000002">
    <property type="protein sequence ID" value="TWD15737.1"/>
    <property type="molecule type" value="Genomic_DNA"/>
</dbReference>
<organism evidence="10 11">
    <name type="scientific">Marihabitans asiaticum</name>
    <dbReference type="NCBI Taxonomy" id="415218"/>
    <lineage>
        <taxon>Bacteria</taxon>
        <taxon>Bacillati</taxon>
        <taxon>Actinomycetota</taxon>
        <taxon>Actinomycetes</taxon>
        <taxon>Micrococcales</taxon>
        <taxon>Intrasporangiaceae</taxon>
        <taxon>Marihabitans</taxon>
    </lineage>
</organism>
<dbReference type="InterPro" id="IPR050586">
    <property type="entry name" value="CPA3_Na-H_Antiporter_D"/>
</dbReference>
<accession>A0A560WDJ3</accession>
<dbReference type="GO" id="GO:0005886">
    <property type="term" value="C:plasma membrane"/>
    <property type="evidence" value="ECO:0007669"/>
    <property type="project" value="UniProtKB-SubCell"/>
</dbReference>
<feature type="transmembrane region" description="Helical" evidence="8">
    <location>
        <begin position="400"/>
        <end position="420"/>
    </location>
</feature>
<evidence type="ECO:0000256" key="1">
    <source>
        <dbReference type="ARBA" id="ARBA00004651"/>
    </source>
</evidence>
<dbReference type="Proteomes" id="UP000315628">
    <property type="component" value="Unassembled WGS sequence"/>
</dbReference>
<evidence type="ECO:0000256" key="5">
    <source>
        <dbReference type="ARBA" id="ARBA00022989"/>
    </source>
</evidence>
<gene>
    <name evidence="10" type="ORF">FB557_1261</name>
</gene>
<feature type="transmembrane region" description="Helical" evidence="8">
    <location>
        <begin position="363"/>
        <end position="380"/>
    </location>
</feature>
<feature type="transmembrane region" description="Helical" evidence="8">
    <location>
        <begin position="160"/>
        <end position="183"/>
    </location>
</feature>
<evidence type="ECO:0000256" key="6">
    <source>
        <dbReference type="ARBA" id="ARBA00023136"/>
    </source>
</evidence>
<evidence type="ECO:0000313" key="11">
    <source>
        <dbReference type="Proteomes" id="UP000315628"/>
    </source>
</evidence>
<dbReference type="InterPro" id="IPR003918">
    <property type="entry name" value="NADH_UbQ_OxRdtase"/>
</dbReference>
<feature type="transmembrane region" description="Helical" evidence="8">
    <location>
        <begin position="80"/>
        <end position="98"/>
    </location>
</feature>
<dbReference type="InterPro" id="IPR001750">
    <property type="entry name" value="ND/Mrp_TM"/>
</dbReference>
<feature type="transmembrane region" description="Helical" evidence="8">
    <location>
        <begin position="105"/>
        <end position="123"/>
    </location>
</feature>
<keyword evidence="6 8" id="KW-0472">Membrane</keyword>
<dbReference type="AlphaFoldDB" id="A0A560WDJ3"/>
<dbReference type="GO" id="GO:0008137">
    <property type="term" value="F:NADH dehydrogenase (ubiquinone) activity"/>
    <property type="evidence" value="ECO:0007669"/>
    <property type="project" value="InterPro"/>
</dbReference>
<evidence type="ECO:0000256" key="8">
    <source>
        <dbReference type="SAM" id="Phobius"/>
    </source>
</evidence>
<comment type="subcellular location">
    <subcellularLocation>
        <location evidence="1">Cell membrane</location>
        <topology evidence="1">Multi-pass membrane protein</topology>
    </subcellularLocation>
    <subcellularLocation>
        <location evidence="7">Membrane</location>
        <topology evidence="7">Multi-pass membrane protein</topology>
    </subcellularLocation>
</comment>
<evidence type="ECO:0000256" key="7">
    <source>
        <dbReference type="RuleBase" id="RU000320"/>
    </source>
</evidence>
<evidence type="ECO:0000256" key="4">
    <source>
        <dbReference type="ARBA" id="ARBA00022692"/>
    </source>
</evidence>
<feature type="transmembrane region" description="Helical" evidence="8">
    <location>
        <begin position="28"/>
        <end position="50"/>
    </location>
</feature>
<sequence length="505" mass="52722">MSAADLLPLLVAVPLAFAGLTVLLRRHVVGASLLVVTLVGVLVTSVVLIARHASTPVLASGVGGYPAGVAIPFVSDTLTALMLAVTSLATLATTAWLIMTGETRYRFVVPLVLLLVAGVNGALLTGDLFNLFVFIEVMLLPSYALLALTGGWRRLGVGRLFVVVNLVNSAVLLIGVAFVYGTAGTVNIAALAGRGVQDDRTGLAVAMVLVALAVKAGIVPVHTWLPRSYPATSPGVMSLFAALHTKVALYAIYRIYSVVYDGQASWIGIVVVLAAVTAVVGAVSTLGESTFRHAMAYQMVAGVGHILIGVVVFTQASLAGGLLYLAHHVITMAALLLTGGAIEHTYGSHRFDRLSRLMTREPWAATVVALGLLSLVGLPPTSGLWGKLLLIVGAAEAPGWQAWLLVGAIVLASIISIIALQRLWSEIFWGPSMETYRTDNARTRISEPVPLPDDVRIPARMLAPGTAMIAVSVAIFVGIGLLSPVVDRAAAGLGDSTAYVEAVLR</sequence>
<name>A0A560WDJ3_9MICO</name>
<feature type="transmembrane region" description="Helical" evidence="8">
    <location>
        <begin position="236"/>
        <end position="253"/>
    </location>
</feature>
<feature type="transmembrane region" description="Helical" evidence="8">
    <location>
        <begin position="129"/>
        <end position="148"/>
    </location>
</feature>
<feature type="transmembrane region" description="Helical" evidence="8">
    <location>
        <begin position="322"/>
        <end position="342"/>
    </location>
</feature>
<dbReference type="OrthoDB" id="9768329at2"/>
<dbReference type="RefSeq" id="WP_144856691.1">
    <property type="nucleotide sequence ID" value="NZ_BAAAYT010000001.1"/>
</dbReference>
<dbReference type="PRINTS" id="PR01437">
    <property type="entry name" value="NUOXDRDTASE4"/>
</dbReference>
<evidence type="ECO:0000259" key="9">
    <source>
        <dbReference type="Pfam" id="PF00361"/>
    </source>
</evidence>
<feature type="transmembrane region" description="Helical" evidence="8">
    <location>
        <begin position="295"/>
        <end position="316"/>
    </location>
</feature>
<keyword evidence="4 7" id="KW-0812">Transmembrane</keyword>
<keyword evidence="5 8" id="KW-1133">Transmembrane helix</keyword>
<evidence type="ECO:0000313" key="10">
    <source>
        <dbReference type="EMBL" id="TWD15737.1"/>
    </source>
</evidence>
<keyword evidence="3" id="KW-1003">Cell membrane</keyword>
<comment type="similarity">
    <text evidence="2">Belongs to the CPA3 antiporters (TC 2.A.63) subunit D family.</text>
</comment>
<dbReference type="PANTHER" id="PTHR42703">
    <property type="entry name" value="NADH DEHYDROGENASE"/>
    <property type="match status" value="1"/>
</dbReference>
<feature type="transmembrane region" description="Helical" evidence="8">
    <location>
        <begin position="265"/>
        <end position="283"/>
    </location>
</feature>
<evidence type="ECO:0000256" key="3">
    <source>
        <dbReference type="ARBA" id="ARBA00022475"/>
    </source>
</evidence>